<reference evidence="2" key="2">
    <citation type="submission" date="2020-12" db="EMBL/GenBank/DDBJ databases">
        <title>New Spironucleus salmonicida genome in near-complete chromosomes.</title>
        <authorList>
            <person name="Xu F."/>
            <person name="Kurt Z."/>
            <person name="Jimenez-Gonzalez A."/>
            <person name="Astvaldsson A."/>
            <person name="Andersson J.O."/>
            <person name="Svard S.G."/>
        </authorList>
    </citation>
    <scope>NUCLEOTIDE SEQUENCE</scope>
    <source>
        <strain evidence="2">ATCC 50377</strain>
    </source>
</reference>
<evidence type="ECO:0000313" key="2">
    <source>
        <dbReference type="EMBL" id="KAH0576887.1"/>
    </source>
</evidence>
<dbReference type="VEuPathDB" id="GiardiaDB:SS50377_20233"/>
<sequence length="184" mass="21433">MENTKSHTYLGATPVIGQTRRNILQALQACINSRGSASLFSTPFDFSQHQNYPQSQMDFSTLFNLVLANQIQTVQQFLRLARDIFDQAQYLEKQYQSAVNDAEKSLMRELRKSEQFQSIFYANYRELCSLQDLKPRPITKSSVQNRWQVLFKANDDQKEMNKLLEEGVRTRDGKIEIDLRSIIQ</sequence>
<dbReference type="EMBL" id="AUWU02000001">
    <property type="protein sequence ID" value="KAH0576887.1"/>
    <property type="molecule type" value="Genomic_DNA"/>
</dbReference>
<dbReference type="EMBL" id="KI546100">
    <property type="protein sequence ID" value="EST45289.1"/>
    <property type="molecule type" value="Genomic_DNA"/>
</dbReference>
<reference evidence="1 2" key="1">
    <citation type="journal article" date="2014" name="PLoS Genet.">
        <title>The Genome of Spironucleus salmonicida Highlights a Fish Pathogen Adapted to Fluctuating Environments.</title>
        <authorList>
            <person name="Xu F."/>
            <person name="Jerlstrom-Hultqvist J."/>
            <person name="Einarsson E."/>
            <person name="Astvaldsson A."/>
            <person name="Svard S.G."/>
            <person name="Andersson J.O."/>
        </authorList>
    </citation>
    <scope>NUCLEOTIDE SEQUENCE</scope>
    <source>
        <strain evidence="2">ATCC 50377</strain>
    </source>
</reference>
<dbReference type="AlphaFoldDB" id="V6LWV9"/>
<accession>V6LWV9</accession>
<gene>
    <name evidence="1" type="ORF">SS50377_14866</name>
    <name evidence="2" type="ORF">SS50377_20233</name>
</gene>
<evidence type="ECO:0000313" key="3">
    <source>
        <dbReference type="Proteomes" id="UP000018208"/>
    </source>
</evidence>
<organism evidence="1">
    <name type="scientific">Spironucleus salmonicida</name>
    <dbReference type="NCBI Taxonomy" id="348837"/>
    <lineage>
        <taxon>Eukaryota</taxon>
        <taxon>Metamonada</taxon>
        <taxon>Diplomonadida</taxon>
        <taxon>Hexamitidae</taxon>
        <taxon>Hexamitinae</taxon>
        <taxon>Spironucleus</taxon>
    </lineage>
</organism>
<protein>
    <submittedName>
        <fullName evidence="1">Bromodomain-containing protein</fullName>
    </submittedName>
</protein>
<dbReference type="Proteomes" id="UP000018208">
    <property type="component" value="Unassembled WGS sequence"/>
</dbReference>
<keyword evidence="3" id="KW-1185">Reference proteome</keyword>
<evidence type="ECO:0000313" key="1">
    <source>
        <dbReference type="EMBL" id="EST45289.1"/>
    </source>
</evidence>
<name>V6LWV9_9EUKA</name>
<proteinExistence type="predicted"/>